<feature type="compositionally biased region" description="Acidic residues" evidence="1">
    <location>
        <begin position="1631"/>
        <end position="1641"/>
    </location>
</feature>
<name>A0A8J4BSU2_9CHLO</name>
<feature type="compositionally biased region" description="Basic and acidic residues" evidence="1">
    <location>
        <begin position="2975"/>
        <end position="2988"/>
    </location>
</feature>
<feature type="compositionally biased region" description="Acidic residues" evidence="1">
    <location>
        <begin position="1657"/>
        <end position="1667"/>
    </location>
</feature>
<feature type="region of interest" description="Disordered" evidence="1">
    <location>
        <begin position="457"/>
        <end position="508"/>
    </location>
</feature>
<feature type="compositionally biased region" description="Polar residues" evidence="1">
    <location>
        <begin position="1566"/>
        <end position="1577"/>
    </location>
</feature>
<feature type="compositionally biased region" description="Gly residues" evidence="1">
    <location>
        <begin position="2812"/>
        <end position="2822"/>
    </location>
</feature>
<feature type="region of interest" description="Disordered" evidence="1">
    <location>
        <begin position="866"/>
        <end position="887"/>
    </location>
</feature>
<feature type="region of interest" description="Disordered" evidence="1">
    <location>
        <begin position="2371"/>
        <end position="2417"/>
    </location>
</feature>
<feature type="region of interest" description="Disordered" evidence="1">
    <location>
        <begin position="1263"/>
        <end position="1376"/>
    </location>
</feature>
<feature type="compositionally biased region" description="Gly residues" evidence="1">
    <location>
        <begin position="875"/>
        <end position="887"/>
    </location>
</feature>
<protein>
    <submittedName>
        <fullName evidence="2">Uncharacterized protein</fullName>
    </submittedName>
</protein>
<dbReference type="EMBL" id="BNCO01000068">
    <property type="protein sequence ID" value="GIL64670.1"/>
    <property type="molecule type" value="Genomic_DNA"/>
</dbReference>
<feature type="compositionally biased region" description="Gly residues" evidence="1">
    <location>
        <begin position="1315"/>
        <end position="1325"/>
    </location>
</feature>
<feature type="compositionally biased region" description="Gly residues" evidence="1">
    <location>
        <begin position="2991"/>
        <end position="3002"/>
    </location>
</feature>
<dbReference type="Proteomes" id="UP000747399">
    <property type="component" value="Unassembled WGS sequence"/>
</dbReference>
<comment type="caution">
    <text evidence="2">The sequence shown here is derived from an EMBL/GenBank/DDBJ whole genome shotgun (WGS) entry which is preliminary data.</text>
</comment>
<feature type="compositionally biased region" description="Polar residues" evidence="1">
    <location>
        <begin position="20"/>
        <end position="38"/>
    </location>
</feature>
<gene>
    <name evidence="2" type="ORF">Vafri_18561</name>
</gene>
<feature type="compositionally biased region" description="Low complexity" evidence="1">
    <location>
        <begin position="2917"/>
        <end position="2935"/>
    </location>
</feature>
<feature type="compositionally biased region" description="Low complexity" evidence="1">
    <location>
        <begin position="2884"/>
        <end position="2893"/>
    </location>
</feature>
<feature type="compositionally biased region" description="Basic and acidic residues" evidence="1">
    <location>
        <begin position="1513"/>
        <end position="1529"/>
    </location>
</feature>
<feature type="region of interest" description="Disordered" evidence="1">
    <location>
        <begin position="1631"/>
        <end position="1671"/>
    </location>
</feature>
<proteinExistence type="predicted"/>
<feature type="compositionally biased region" description="Low complexity" evidence="1">
    <location>
        <begin position="961"/>
        <end position="977"/>
    </location>
</feature>
<feature type="region of interest" description="Disordered" evidence="1">
    <location>
        <begin position="1691"/>
        <end position="1718"/>
    </location>
</feature>
<feature type="compositionally biased region" description="Gly residues" evidence="1">
    <location>
        <begin position="1271"/>
        <end position="1283"/>
    </location>
</feature>
<sequence length="3023" mass="294531">MEGSALANPTRRQASGADTALSNAVTSVTVSQQESEGQASEPAAGSTGEPQSPRAARSQVSTAVSFEGARAAGSAVQPERSVDEDSALSAAEPDGPVRSNRPQQGPRPANSLISTAVHPTIRHTNNGGKLTLLNQQNHAAQQQQPQQVQQQLLQQQLQQQQRYALPAVPSRAPYGRGAGLTVDHYASSPEVQRPHSITSQAVETRAEGHGHAGRSAAEHGEALGRGFRTHPTRSNARGATPASVYGQIQAPRGAPGPPSPRKDRQHSLQWPNAVGGGGSGAGGIDPATAAAAAAAAFLGNGLVGGWGLMQGLGQGSPSIAAAGHSQPALPHALLAAAAAGASGALPLPTSPFNLAALGQLQLQAASHMQQHAAAAAAAAAGGGPGLNGAPGAGLLWQPSEQADSVPGALALPSPPQGAPLQAAAPAPPTHIGHEKREPFLLPPHQHQLLQSQMPLEAVAPVGGGGGSNLQDTGDGSRGGGAGADRSGTATVGAGNHGQQPAVSQSQDFGATRHRLRQVRPSYGVPAAALLESMYGGAQPGVSPFALTDMHGLQGLLMSASMSAAAAAAAAAGGIGGPADDGAVMVAPPGAVRAKPEQHQQHTRGSSQVALGAQHLLAHPRATTVNANVIQAHQQHQQQSHHAQQAAGDLHQQQDALLFPGRGYGHSSQHGEVPGIGAAAAAVVAAASSEAGRSESGAVDAVAVAALQAMAAAEPVATATATSACGGGHGTVVEGGSGAAVASPGPGAAAPHPAMQLYVPVMLPLDLVSAHMAINQAAAAAAAVAGAANQTASPADVGGVIPAVAGSSGNGDKFIGGAATDGRGVGGGGGAVTRDPQMGGADAAATAVHSTQALNTMPQRFLEFEHESAQQNVPGGSSGRYSDGGGDGDGAPCAATSVARGVGASGGYTPGCGGTAIPAASGHAPRGAAGDGRGVMAGGAAGASTAATPLGNGASPALSQHSAGSNPGAGNAGAVAGSPEPGALGRAALATPAASVETVTASVAAPLGPAAGGLSAIDAAQVDHPGAASAGGGAGLPTGAAAAPGAGVAGFGGMGMGGNPSQHNHNNNVAINAHSNAYGAGPSMTQTADYRSHLQVALSLLLQATSAAYNSQRQSGIAGANEGSGIFVAAAQQASASNAIGQEVSEDMGGSGAGIGAADGGVGSGNAGGAGVLSSGGAGGAGGAGSAGAGNGVVCLRDTGGGGAMAAAAAAYSMHVAAMGPVAVAVAEPMDTEGQVVDQAIAASRGLHASPGVVATADLREVVAGTTPGLPDDGGGDGGGGGVIGSPQAYQAPQWSTQRGCGAIGGGGARSAVHGSSGGGGAGGLHGHPAAHHGQTAHHHHNHHHAQGTLQSPVGYHHHHRVGGGSGSGKTGARTEGGCSPAVAQLEGALLMGCGKVTGITTAVAGASVGSAGGAAAGDGEQADNNSALQMDAEAGHPAASVHATVIAEESDGSEGGGGDNSGSMEVPPAAGGRGLDGGGGAATGTGGGIAAGVGSSKAAAGGGLGEIVSQRFEGSRSRSREGQASKQPHDQLMQGPAAAGPGLGGVPDPRDSSMGMAAGPSHDGTDSGSNGATTSDTVDMAEDSRMGSASEHGDSGMGGDPRDMMQTDENLLPLDEHGGENVGTIGIGGVEDVEERGDDNDNAGSADGGDGGGENVDVMDGDLDGDGDAGARMSVGPAAALLGMLGGGGGGASTGHMGPAAPSDGKGSPVDKAASHHPGCADHLRHHQHHLQTVSKDATGCGGGGVGVRTSTSGTARNSHHHHHCGAAAAVAAAVLFGVSAAAAAALVDGCDATDGDDLVAATGPAASGAAGSGGGGGPFATAGAGPMTAELHDRGSPAPQVPQLQAANSTAMAYVRHHLHGSPRRLGGEVSCELRAVGAHPHPYLHQLRDDRRPVAGAAAIAGVGPAFSASNADRQNAGGSIVDGGAAIGGAAAANRQGSDMEIDGGTAGPATAVGVQGGLPAAMDAAEMAEADMKSSSQEAAGSVRHGRSPSAGPTGQHLNPHHPNHRQLQHGSQDRPSQQKQVVQRLQSGGESGGNVDGDMSAPPPVHIHQHIHHYQPPPPAQLHQQLIGAHTGHLHGVQTFRPALSHSQEMPPHQTQPCGHHFGRHFEQEAVNANENTTLAALGGGAALHPASVLTTASQPLPLPPPLIPDGHQLYNDGAGGTAAVGSGAGQATGQTMTHGSAGRGDGRLANRISQEAVPQVTEIHGAFPGMAATAAEALALHQQAERQWLAAAAAAEAETAATVAAATADAQASWQGGEDRQPSGSPGGPSLSAVMPQFTEVHGAFTRTAGTAAEAQASGLLRCGASRGAVECDGVDTFAGGTASGGNPGPLDPPVGELRRQSTSQAGARLTAPRDAEVVGVSVTPATAGGGARADGSASPQPGHEGVTGGEAAPTFHRSRQQQQQQQHAGDVGMNCGLAQQQQLHQQQAMTHRTVGTAAAAGGSGGGGGGYGAAAGPGGLQGMAGGNNYTKAESALHRTPASRAPSRGGGGGLDAWMLRSGRVRGGHDGATAGLPGVTHTDGGETRDAAPGSVDGHGSNGIAALEPYGDDDGIATAAVSQSGEVMLLPVVGDDFAVAAGEAAAVDGGQGAAADLQGSSRRYDGFAQLHGVGPALSGAASRGGTTADGCGATGFGAVTPDTRRLPRHGLASGRGMPTWAQHEAFPPQHQQLQSQQQVQLQALAVAGVGSGGRSRHHGQHAHTADGQLSTQAAAYGGVFDDEYDSDGERRRAEGPPQPQMTILVTSHAANSHHTVSGGTAVVSEADNGVAGVGPGGGGGSPAVAAWEEEFDGPHRPPGGEAAQQQGSWRGGDGMGGGQAKSAVMSSSRVELHAYPQHSTPQGHHHYHHNYHQHSQQTPHAFPTQSAVFREQAPPGPSLAPQQDPRQQQQLNTDRCAASQLGPQRQRRGGGGANDATADAAGTAGETQGGAVEADDGDAVGPVGGSRAGRGASRGRRGVRNRTRGEKRKRAHEGADREQDRRCEDEAGGGGGGGGGSGFGVNADGEKRRTGTGTRPSNGV</sequence>
<feature type="compositionally biased region" description="Polar residues" evidence="1">
    <location>
        <begin position="2013"/>
        <end position="2033"/>
    </location>
</feature>
<feature type="compositionally biased region" description="Basic residues" evidence="1">
    <location>
        <begin position="2846"/>
        <end position="2855"/>
    </location>
</feature>
<feature type="region of interest" description="Disordered" evidence="1">
    <location>
        <begin position="1972"/>
        <end position="2066"/>
    </location>
</feature>
<feature type="region of interest" description="Disordered" evidence="1">
    <location>
        <begin position="1807"/>
        <end position="1842"/>
    </location>
</feature>
<feature type="region of interest" description="Disordered" evidence="1">
    <location>
        <begin position="225"/>
        <end position="279"/>
    </location>
</feature>
<feature type="compositionally biased region" description="Basic residues" evidence="1">
    <location>
        <begin position="2956"/>
        <end position="2974"/>
    </location>
</feature>
<feature type="compositionally biased region" description="Polar residues" evidence="1">
    <location>
        <begin position="496"/>
        <end position="508"/>
    </location>
</feature>
<evidence type="ECO:0000313" key="3">
    <source>
        <dbReference type="Proteomes" id="UP000747399"/>
    </source>
</evidence>
<feature type="compositionally biased region" description="Basic residues" evidence="1">
    <location>
        <begin position="1328"/>
        <end position="1345"/>
    </location>
</feature>
<feature type="region of interest" description="Disordered" evidence="1">
    <location>
        <begin position="2793"/>
        <end position="3023"/>
    </location>
</feature>
<evidence type="ECO:0000313" key="2">
    <source>
        <dbReference type="EMBL" id="GIL64670.1"/>
    </source>
</evidence>
<evidence type="ECO:0000256" key="1">
    <source>
        <dbReference type="SAM" id="MobiDB-lite"/>
    </source>
</evidence>
<keyword evidence="3" id="KW-1185">Reference proteome</keyword>
<feature type="region of interest" description="Disordered" evidence="1">
    <location>
        <begin position="390"/>
        <end position="436"/>
    </location>
</feature>
<organism evidence="2 3">
    <name type="scientific">Volvox africanus</name>
    <dbReference type="NCBI Taxonomy" id="51714"/>
    <lineage>
        <taxon>Eukaryota</taxon>
        <taxon>Viridiplantae</taxon>
        <taxon>Chlorophyta</taxon>
        <taxon>core chlorophytes</taxon>
        <taxon>Chlorophyceae</taxon>
        <taxon>CS clade</taxon>
        <taxon>Chlamydomonadales</taxon>
        <taxon>Volvocaceae</taxon>
        <taxon>Volvox</taxon>
    </lineage>
</organism>
<feature type="region of interest" description="Disordered" evidence="1">
    <location>
        <begin position="946"/>
        <end position="977"/>
    </location>
</feature>
<feature type="region of interest" description="Disordered" evidence="1">
    <location>
        <begin position="2480"/>
        <end position="2542"/>
    </location>
</feature>
<feature type="region of interest" description="Disordered" evidence="1">
    <location>
        <begin position="1511"/>
        <end position="1607"/>
    </location>
</feature>
<feature type="compositionally biased region" description="Basic residues" evidence="1">
    <location>
        <begin position="2003"/>
        <end position="2012"/>
    </location>
</feature>
<reference evidence="2" key="1">
    <citation type="journal article" date="2021" name="Proc. Natl. Acad. Sci. U.S.A.">
        <title>Three genomes in the algal genus Volvox reveal the fate of a haploid sex-determining region after a transition to homothallism.</title>
        <authorList>
            <person name="Yamamoto K."/>
            <person name="Hamaji T."/>
            <person name="Kawai-Toyooka H."/>
            <person name="Matsuzaki R."/>
            <person name="Takahashi F."/>
            <person name="Nishimura Y."/>
            <person name="Kawachi M."/>
            <person name="Noguchi H."/>
            <person name="Minakuchi Y."/>
            <person name="Umen J.G."/>
            <person name="Toyoda A."/>
            <person name="Nozaki H."/>
        </authorList>
    </citation>
    <scope>NUCLEOTIDE SEQUENCE</scope>
    <source>
        <strain evidence="2">NIES-3780</strain>
    </source>
</reference>
<feature type="compositionally biased region" description="Low complexity" evidence="1">
    <location>
        <begin position="1820"/>
        <end position="1830"/>
    </location>
</feature>
<accession>A0A8J4BSU2</accession>
<feature type="compositionally biased region" description="Polar residues" evidence="1">
    <location>
        <begin position="1287"/>
        <end position="1298"/>
    </location>
</feature>
<feature type="region of interest" description="Disordered" evidence="1">
    <location>
        <begin position="2252"/>
        <end position="2280"/>
    </location>
</feature>
<feature type="region of interest" description="Disordered" evidence="1">
    <location>
        <begin position="1"/>
        <end position="114"/>
    </location>
</feature>
<feature type="compositionally biased region" description="Polar residues" evidence="1">
    <location>
        <begin position="3014"/>
        <end position="3023"/>
    </location>
</feature>
<feature type="region of interest" description="Disordered" evidence="1">
    <location>
        <begin position="1449"/>
        <end position="1479"/>
    </location>
</feature>
<feature type="region of interest" description="Disordered" evidence="1">
    <location>
        <begin position="2693"/>
        <end position="2712"/>
    </location>
</feature>